<name>A0A8E2JSQ0_9PEZI</name>
<dbReference type="Pfam" id="PF00293">
    <property type="entry name" value="NUDIX"/>
    <property type="match status" value="1"/>
</dbReference>
<gene>
    <name evidence="2" type="ORF">AOQ84DRAFT_377048</name>
</gene>
<feature type="domain" description="Nudix hydrolase" evidence="1">
    <location>
        <begin position="40"/>
        <end position="192"/>
    </location>
</feature>
<proteinExistence type="predicted"/>
<sequence>MVASSRVESISLGESINQQILNASRDEFRKLQPSTTGQPYDKVVVGAAALRYASDSGFPKTPSILLLKRAAHEVYFPNVFELPSGKVDPEDPTIQHALVREVQEETGLDVTAIVAELKPMIYSTDKMVLDNSGRDVLISKSAIQLNYIVSISNGNVKLSANEHSESTWATEGELDGLNITSAMRVVVQEVLKWAASKLHREEN</sequence>
<dbReference type="PANTHER" id="PTHR43736">
    <property type="entry name" value="ADP-RIBOSE PYROPHOSPHATASE"/>
    <property type="match status" value="1"/>
</dbReference>
<evidence type="ECO:0000313" key="2">
    <source>
        <dbReference type="EMBL" id="OCL08129.1"/>
    </source>
</evidence>
<keyword evidence="3" id="KW-1185">Reference proteome</keyword>
<reference evidence="2 3" key="1">
    <citation type="journal article" date="2016" name="Nat. Commun.">
        <title>Ectomycorrhizal ecology is imprinted in the genome of the dominant symbiotic fungus Cenococcum geophilum.</title>
        <authorList>
            <consortium name="DOE Joint Genome Institute"/>
            <person name="Peter M."/>
            <person name="Kohler A."/>
            <person name="Ohm R.A."/>
            <person name="Kuo A."/>
            <person name="Krutzmann J."/>
            <person name="Morin E."/>
            <person name="Arend M."/>
            <person name="Barry K.W."/>
            <person name="Binder M."/>
            <person name="Choi C."/>
            <person name="Clum A."/>
            <person name="Copeland A."/>
            <person name="Grisel N."/>
            <person name="Haridas S."/>
            <person name="Kipfer T."/>
            <person name="LaButti K."/>
            <person name="Lindquist E."/>
            <person name="Lipzen A."/>
            <person name="Maire R."/>
            <person name="Meier B."/>
            <person name="Mihaltcheva S."/>
            <person name="Molinier V."/>
            <person name="Murat C."/>
            <person name="Poggeler S."/>
            <person name="Quandt C.A."/>
            <person name="Sperisen C."/>
            <person name="Tritt A."/>
            <person name="Tisserant E."/>
            <person name="Crous P.W."/>
            <person name="Henrissat B."/>
            <person name="Nehls U."/>
            <person name="Egli S."/>
            <person name="Spatafora J.W."/>
            <person name="Grigoriev I.V."/>
            <person name="Martin F.M."/>
        </authorList>
    </citation>
    <scope>NUCLEOTIDE SEQUENCE [LARGE SCALE GENOMIC DNA]</scope>
    <source>
        <strain evidence="2 3">CBS 207.34</strain>
    </source>
</reference>
<dbReference type="PROSITE" id="PS51462">
    <property type="entry name" value="NUDIX"/>
    <property type="match status" value="1"/>
</dbReference>
<dbReference type="InterPro" id="IPR015797">
    <property type="entry name" value="NUDIX_hydrolase-like_dom_sf"/>
</dbReference>
<dbReference type="PANTHER" id="PTHR43736:SF1">
    <property type="entry name" value="DIHYDRONEOPTERIN TRIPHOSPHATE DIPHOSPHATASE"/>
    <property type="match status" value="1"/>
</dbReference>
<evidence type="ECO:0000313" key="3">
    <source>
        <dbReference type="Proteomes" id="UP000250140"/>
    </source>
</evidence>
<organism evidence="2 3">
    <name type="scientific">Glonium stellatum</name>
    <dbReference type="NCBI Taxonomy" id="574774"/>
    <lineage>
        <taxon>Eukaryota</taxon>
        <taxon>Fungi</taxon>
        <taxon>Dikarya</taxon>
        <taxon>Ascomycota</taxon>
        <taxon>Pezizomycotina</taxon>
        <taxon>Dothideomycetes</taxon>
        <taxon>Pleosporomycetidae</taxon>
        <taxon>Gloniales</taxon>
        <taxon>Gloniaceae</taxon>
        <taxon>Glonium</taxon>
    </lineage>
</organism>
<dbReference type="OrthoDB" id="276276at2759"/>
<dbReference type="SUPFAM" id="SSF55811">
    <property type="entry name" value="Nudix"/>
    <property type="match status" value="1"/>
</dbReference>
<dbReference type="InterPro" id="IPR000086">
    <property type="entry name" value="NUDIX_hydrolase_dom"/>
</dbReference>
<evidence type="ECO:0000259" key="1">
    <source>
        <dbReference type="PROSITE" id="PS51462"/>
    </source>
</evidence>
<dbReference type="Proteomes" id="UP000250140">
    <property type="component" value="Unassembled WGS sequence"/>
</dbReference>
<dbReference type="AlphaFoldDB" id="A0A8E2JSQ0"/>
<protein>
    <recommendedName>
        <fullName evidence="1">Nudix hydrolase domain-containing protein</fullName>
    </recommendedName>
</protein>
<dbReference type="Gene3D" id="3.90.79.10">
    <property type="entry name" value="Nucleoside Triphosphate Pyrophosphohydrolase"/>
    <property type="match status" value="1"/>
</dbReference>
<dbReference type="EMBL" id="KV749711">
    <property type="protein sequence ID" value="OCL08129.1"/>
    <property type="molecule type" value="Genomic_DNA"/>
</dbReference>
<accession>A0A8E2JSQ0</accession>